<sequence length="506" mass="53451">MASKSKCLSSVLTAAGVVYMTGCSTLTGIPSHGGGKRFAQEQRLVSASVRSTLKNIDITPIKGKEVVLVVEMINDQGSGNINGGRLNFLAALTGGHSSTPVGSSVAQFQLFNLGEMGSSYSNTLGGSSSSVTTSSNFLQNYSGSNTQNGTTNTRTDTTGNNYSTGTTNGTQNIGGSSTTSITNNSNNSVGGAYSSTTTNSGMTTTTNNPTVVTTTSTGNVNTTQTTNANTGTQTVSPSTVTTNMPAVSNTSTGNSNTVSNTAPSVNSNNSTNTEHVRSDSISNAAQTSTSTGTSTQTTNSTTTGSNTERADNHSNRSDKSQLSREAVMASGNRTQERGRSHKVNVSLDYRGTGEYTNYNVPVSDGALLGGLIRNYMRLNGVRVMPIERGITPHTDAVVYVTVDIFGTVRSRFDAYAFNRESVIAETGIEMMAINPHTGEIVMSPRNANYEAKYDENYVLWTGPYVSNEIVRKGKGLLVDFSDVDGTKGNYPEKSTTQRRYYRNNAQ</sequence>
<feature type="compositionally biased region" description="Basic and acidic residues" evidence="10">
    <location>
        <begin position="308"/>
        <end position="322"/>
    </location>
</feature>
<reference evidence="11 12" key="1">
    <citation type="submission" date="2018-11" db="EMBL/GenBank/DDBJ databases">
        <title>Genomes From Bacteria Associated with the Canine Oral Cavity: a Test Case for Automated Genome-Based Taxonomic Assignment.</title>
        <authorList>
            <person name="Coil D.A."/>
            <person name="Jospin G."/>
            <person name="Darling A.E."/>
            <person name="Wallis C."/>
            <person name="Davis I.J."/>
            <person name="Harris S."/>
            <person name="Eisen J.A."/>
            <person name="Holcombe L.J."/>
            <person name="O'Flynn C."/>
        </authorList>
    </citation>
    <scope>NUCLEOTIDE SEQUENCE [LARGE SCALE GENOMIC DNA]</scope>
    <source>
        <strain evidence="11 12">COT-280</strain>
    </source>
</reference>
<dbReference type="OrthoDB" id="5430129at2"/>
<evidence type="ECO:0000256" key="1">
    <source>
        <dbReference type="ARBA" id="ARBA00004459"/>
    </source>
</evidence>
<proteinExistence type="inferred from homology"/>
<dbReference type="EMBL" id="RQYC01000003">
    <property type="protein sequence ID" value="RRD91034.1"/>
    <property type="molecule type" value="Genomic_DNA"/>
</dbReference>
<evidence type="ECO:0000256" key="2">
    <source>
        <dbReference type="ARBA" id="ARBA00022729"/>
    </source>
</evidence>
<feature type="region of interest" description="Disordered" evidence="10">
    <location>
        <begin position="138"/>
        <end position="343"/>
    </location>
</feature>
<evidence type="ECO:0000256" key="3">
    <source>
        <dbReference type="ARBA" id="ARBA00022889"/>
    </source>
</evidence>
<keyword evidence="3" id="KW-0130">Cell adhesion</keyword>
<keyword evidence="2" id="KW-0732">Signal</keyword>
<evidence type="ECO:0000256" key="6">
    <source>
        <dbReference type="ARBA" id="ARBA00023139"/>
    </source>
</evidence>
<evidence type="ECO:0000256" key="9">
    <source>
        <dbReference type="ARBA" id="ARBA00093781"/>
    </source>
</evidence>
<keyword evidence="12" id="KW-1185">Reference proteome</keyword>
<evidence type="ECO:0000256" key="5">
    <source>
        <dbReference type="ARBA" id="ARBA00023136"/>
    </source>
</evidence>
<organism evidence="11 12">
    <name type="scientific">Conchiformibius steedae</name>
    <dbReference type="NCBI Taxonomy" id="153493"/>
    <lineage>
        <taxon>Bacteria</taxon>
        <taxon>Pseudomonadati</taxon>
        <taxon>Pseudomonadota</taxon>
        <taxon>Betaproteobacteria</taxon>
        <taxon>Neisseriales</taxon>
        <taxon>Neisseriaceae</taxon>
        <taxon>Conchiformibius</taxon>
    </lineage>
</organism>
<feature type="compositionally biased region" description="Polar residues" evidence="10">
    <location>
        <begin position="262"/>
        <end position="273"/>
    </location>
</feature>
<dbReference type="RefSeq" id="WP_124794264.1">
    <property type="nucleotide sequence ID" value="NZ_RQYC01000003.1"/>
</dbReference>
<evidence type="ECO:0000256" key="10">
    <source>
        <dbReference type="SAM" id="MobiDB-lite"/>
    </source>
</evidence>
<protein>
    <recommendedName>
        <fullName evidence="13">Adhesin</fullName>
    </recommendedName>
</protein>
<comment type="similarity">
    <text evidence="9">Belongs to the MafA family.</text>
</comment>
<feature type="compositionally biased region" description="Low complexity" evidence="10">
    <location>
        <begin position="143"/>
        <end position="236"/>
    </location>
</feature>
<feature type="compositionally biased region" description="Low complexity" evidence="10">
    <location>
        <begin position="282"/>
        <end position="307"/>
    </location>
</feature>
<evidence type="ECO:0000313" key="11">
    <source>
        <dbReference type="EMBL" id="RRD91034.1"/>
    </source>
</evidence>
<dbReference type="InterPro" id="IPR058802">
    <property type="entry name" value="MafA-like"/>
</dbReference>
<evidence type="ECO:0008006" key="13">
    <source>
        <dbReference type="Google" id="ProtNLM"/>
    </source>
</evidence>
<gene>
    <name evidence="11" type="ORF">EII21_03555</name>
</gene>
<dbReference type="Proteomes" id="UP000269923">
    <property type="component" value="Unassembled WGS sequence"/>
</dbReference>
<comment type="caution">
    <text evidence="11">The sequence shown here is derived from an EMBL/GenBank/DDBJ whole genome shotgun (WGS) entry which is preliminary data.</text>
</comment>
<evidence type="ECO:0000256" key="4">
    <source>
        <dbReference type="ARBA" id="ARBA00023026"/>
    </source>
</evidence>
<accession>A0A3P2A6L8</accession>
<comment type="subcellular location">
    <subcellularLocation>
        <location evidence="1">Cell outer membrane</location>
        <topology evidence="1">Lipid-anchor</topology>
    </subcellularLocation>
</comment>
<keyword evidence="4" id="KW-0843">Virulence</keyword>
<keyword evidence="6" id="KW-0564">Palmitate</keyword>
<evidence type="ECO:0000256" key="8">
    <source>
        <dbReference type="ARBA" id="ARBA00023288"/>
    </source>
</evidence>
<dbReference type="AlphaFoldDB" id="A0A3P2A6L8"/>
<evidence type="ECO:0000313" key="12">
    <source>
        <dbReference type="Proteomes" id="UP000269923"/>
    </source>
</evidence>
<keyword evidence="5" id="KW-0472">Membrane</keyword>
<dbReference type="Pfam" id="PF26521">
    <property type="entry name" value="MAFA_adhesin"/>
    <property type="match status" value="2"/>
</dbReference>
<name>A0A3P2A6L8_9NEIS</name>
<feature type="compositionally biased region" description="Polar residues" evidence="10">
    <location>
        <begin position="237"/>
        <end position="246"/>
    </location>
</feature>
<keyword evidence="7" id="KW-0998">Cell outer membrane</keyword>
<feature type="compositionally biased region" description="Low complexity" evidence="10">
    <location>
        <begin position="247"/>
        <end position="261"/>
    </location>
</feature>
<keyword evidence="8" id="KW-0449">Lipoprotein</keyword>
<evidence type="ECO:0000256" key="7">
    <source>
        <dbReference type="ARBA" id="ARBA00023237"/>
    </source>
</evidence>